<evidence type="ECO:0000256" key="1">
    <source>
        <dbReference type="SAM" id="MobiDB-lite"/>
    </source>
</evidence>
<evidence type="ECO:0008006" key="4">
    <source>
        <dbReference type="Google" id="ProtNLM"/>
    </source>
</evidence>
<comment type="caution">
    <text evidence="2">The sequence shown here is derived from an EMBL/GenBank/DDBJ whole genome shotgun (WGS) entry which is preliminary data.</text>
</comment>
<feature type="compositionally biased region" description="Basic residues" evidence="1">
    <location>
        <begin position="122"/>
        <end position="135"/>
    </location>
</feature>
<dbReference type="Proteomes" id="UP000266723">
    <property type="component" value="Unassembled WGS sequence"/>
</dbReference>
<keyword evidence="3" id="KW-1185">Reference proteome</keyword>
<evidence type="ECO:0000313" key="3">
    <source>
        <dbReference type="Proteomes" id="UP000266723"/>
    </source>
</evidence>
<accession>A0ABQ7DMG7</accession>
<organism evidence="2 3">
    <name type="scientific">Brassica cretica</name>
    <name type="common">Mustard</name>
    <dbReference type="NCBI Taxonomy" id="69181"/>
    <lineage>
        <taxon>Eukaryota</taxon>
        <taxon>Viridiplantae</taxon>
        <taxon>Streptophyta</taxon>
        <taxon>Embryophyta</taxon>
        <taxon>Tracheophyta</taxon>
        <taxon>Spermatophyta</taxon>
        <taxon>Magnoliopsida</taxon>
        <taxon>eudicotyledons</taxon>
        <taxon>Gunneridae</taxon>
        <taxon>Pentapetalae</taxon>
        <taxon>rosids</taxon>
        <taxon>malvids</taxon>
        <taxon>Brassicales</taxon>
        <taxon>Brassicaceae</taxon>
        <taxon>Brassiceae</taxon>
        <taxon>Brassica</taxon>
    </lineage>
</organism>
<dbReference type="EMBL" id="QGKV02000649">
    <property type="protein sequence ID" value="KAF3578450.1"/>
    <property type="molecule type" value="Genomic_DNA"/>
</dbReference>
<evidence type="ECO:0000313" key="2">
    <source>
        <dbReference type="EMBL" id="KAF3578450.1"/>
    </source>
</evidence>
<reference evidence="2 3" key="1">
    <citation type="journal article" date="2020" name="BMC Genomics">
        <title>Intraspecific diversification of the crop wild relative Brassica cretica Lam. using demographic model selection.</title>
        <authorList>
            <person name="Kioukis A."/>
            <person name="Michalopoulou V.A."/>
            <person name="Briers L."/>
            <person name="Pirintsos S."/>
            <person name="Studholme D.J."/>
            <person name="Pavlidis P."/>
            <person name="Sarris P.F."/>
        </authorList>
    </citation>
    <scope>NUCLEOTIDE SEQUENCE [LARGE SCALE GENOMIC DNA]</scope>
    <source>
        <strain evidence="3">cv. PFS-1207/04</strain>
    </source>
</reference>
<feature type="region of interest" description="Disordered" evidence="1">
    <location>
        <begin position="75"/>
        <end position="207"/>
    </location>
</feature>
<gene>
    <name evidence="2" type="ORF">DY000_02031229</name>
</gene>
<proteinExistence type="predicted"/>
<sequence length="277" mass="30779">MALLYISHSDETERRARILCVQQGIDENKAEYLIRLTKITKELDKGKGHVFSYQDFTEDSLRNSDSLRRSKVRLSISDKDEGDSESSASQFSACSEPVVPTGFRVGPSSEGRVSWTQGMSKASRRRPSSWKRKVFTKANAPLNSTAPVVSPKAGSSKRKPSPLVPSNNKTSKDEPSDENAVEERCEAEDTEENQNQSEIPCEPASVWSGPITRSRLRAQEERLQEIAKIVGLGSRQGDQDKPACWFNLITLAKEPDNFKEEVKNILGIVQEGGEGSY</sequence>
<feature type="compositionally biased region" description="Low complexity" evidence="1">
    <location>
        <begin position="85"/>
        <end position="96"/>
    </location>
</feature>
<name>A0ABQ7DMG7_BRACR</name>
<feature type="compositionally biased region" description="Acidic residues" evidence="1">
    <location>
        <begin position="175"/>
        <end position="192"/>
    </location>
</feature>
<protein>
    <recommendedName>
        <fullName evidence="4">ENT domain-containing protein</fullName>
    </recommendedName>
</protein>